<dbReference type="InterPro" id="IPR003477">
    <property type="entry name" value="PemK-like"/>
</dbReference>
<dbReference type="RefSeq" id="WP_051424235.1">
    <property type="nucleotide sequence ID" value="NZ_CP099464.1"/>
</dbReference>
<dbReference type="PANTHER" id="PTHR33988">
    <property type="entry name" value="ENDORIBONUCLEASE MAZF-RELATED"/>
    <property type="match status" value="1"/>
</dbReference>
<sequence length="130" mass="14586">MVKVTGVKQLVTKFGSKVYVPERGDIVWLNFSPQVGHEQAGHRRALIISPMVYNDFGLALVCPITRAIKNYPFEFPVPDGINTTGVVLADHLKSVDWKARKAEFIEKVSVEFVTEVISILSMIIPYPQQD</sequence>
<reference evidence="3" key="1">
    <citation type="submission" date="2022-06" db="EMBL/GenBank/DDBJ databases">
        <title>Nostosin G and Spiroidesin B from the Cyanobacterium Dolichospermum sp. NIES-1697.</title>
        <authorList>
            <person name="Phan C.-S."/>
            <person name="Mehjabin J.J."/>
            <person name="Anas A.R.J."/>
            <person name="Hayasaka M."/>
            <person name="Onoki R."/>
            <person name="Wang J."/>
            <person name="Umezawa T."/>
            <person name="Washio K."/>
            <person name="Morikawa M."/>
            <person name="Okino T."/>
        </authorList>
    </citation>
    <scope>NUCLEOTIDE SEQUENCE</scope>
    <source>
        <strain evidence="3">NIES-1697</strain>
    </source>
</reference>
<dbReference type="EMBL" id="CP099464">
    <property type="protein sequence ID" value="UUO15216.1"/>
    <property type="molecule type" value="Genomic_DNA"/>
</dbReference>
<keyword evidence="4" id="KW-1185">Reference proteome</keyword>
<evidence type="ECO:0000313" key="3">
    <source>
        <dbReference type="EMBL" id="UUO15216.1"/>
    </source>
</evidence>
<dbReference type="Pfam" id="PF02452">
    <property type="entry name" value="PemK_toxin"/>
    <property type="match status" value="1"/>
</dbReference>
<dbReference type="InterPro" id="IPR011067">
    <property type="entry name" value="Plasmid_toxin/cell-grow_inhib"/>
</dbReference>
<accession>A0ABY5LWG9</accession>
<evidence type="ECO:0000256" key="2">
    <source>
        <dbReference type="ARBA" id="ARBA00022649"/>
    </source>
</evidence>
<organism evidence="3 4">
    <name type="scientific">Dolichospermum heterosporum TAC447</name>
    <dbReference type="NCBI Taxonomy" id="747523"/>
    <lineage>
        <taxon>Bacteria</taxon>
        <taxon>Bacillati</taxon>
        <taxon>Cyanobacteriota</taxon>
        <taxon>Cyanophyceae</taxon>
        <taxon>Nostocales</taxon>
        <taxon>Aphanizomenonaceae</taxon>
        <taxon>Dolichospermum</taxon>
        <taxon>Dolichospermum heterosporum</taxon>
    </lineage>
</organism>
<gene>
    <name evidence="3" type="ORF">NG743_24985</name>
</gene>
<proteinExistence type="inferred from homology"/>
<evidence type="ECO:0000313" key="4">
    <source>
        <dbReference type="Proteomes" id="UP001057561"/>
    </source>
</evidence>
<dbReference type="PANTHER" id="PTHR33988:SF3">
    <property type="entry name" value="ENDORIBONUCLEASE TOXIN CHPB-RELATED"/>
    <property type="match status" value="1"/>
</dbReference>
<keyword evidence="2" id="KW-1277">Toxin-antitoxin system</keyword>
<name>A0ABY5LWG9_9CYAN</name>
<dbReference type="Gene3D" id="2.30.30.110">
    <property type="match status" value="1"/>
</dbReference>
<dbReference type="SUPFAM" id="SSF50118">
    <property type="entry name" value="Cell growth inhibitor/plasmid maintenance toxic component"/>
    <property type="match status" value="1"/>
</dbReference>
<protein>
    <submittedName>
        <fullName evidence="3">Type II toxin-antitoxin system PemK/MazF family toxin</fullName>
    </submittedName>
</protein>
<evidence type="ECO:0000256" key="1">
    <source>
        <dbReference type="ARBA" id="ARBA00007521"/>
    </source>
</evidence>
<comment type="similarity">
    <text evidence="1">Belongs to the PemK/MazF family.</text>
</comment>
<dbReference type="Proteomes" id="UP001057561">
    <property type="component" value="Chromosome"/>
</dbReference>